<sequence length="265" mass="28778">MAQVSACAPSLTPRRHRRVKAGPRRERGRAVPTREEAGIRDSRPPRAAPPASPPLSTCQASDPEPPSATFLPRVQGRSAEEEEIREREEALGNWGGGRPVPPPRGGGGSPARGAGTPGRGRASHGVQLRAAPARLHPQGRASPRPALTREHGALAWGPRAWGRLSPAPPLVPPPKPLTRVSSPTFLNLFCQLFAPDTPDLPWAPAPRLQPVQKQAGFFFFFFLEIGVSVFPSSSSPPPLFFETWPGQWLLEEEQVWEKREETGAK</sequence>
<feature type="compositionally biased region" description="Basic and acidic residues" evidence="1">
    <location>
        <begin position="23"/>
        <end position="44"/>
    </location>
</feature>
<dbReference type="Proteomes" id="UP000694856">
    <property type="component" value="Chromosome 35"/>
</dbReference>
<feature type="compositionally biased region" description="Basic residues" evidence="1">
    <location>
        <begin position="13"/>
        <end position="22"/>
    </location>
</feature>
<proteinExistence type="predicted"/>
<evidence type="ECO:0000256" key="1">
    <source>
        <dbReference type="SAM" id="MobiDB-lite"/>
    </source>
</evidence>
<gene>
    <name evidence="3" type="primary">LOC116661533</name>
</gene>
<evidence type="ECO:0000313" key="2">
    <source>
        <dbReference type="Proteomes" id="UP000694856"/>
    </source>
</evidence>
<feature type="compositionally biased region" description="Gly residues" evidence="1">
    <location>
        <begin position="105"/>
        <end position="118"/>
    </location>
</feature>
<dbReference type="RefSeq" id="XP_032329707.1">
    <property type="nucleotide sequence ID" value="XM_032473816.1"/>
</dbReference>
<accession>A0A8B8SK18</accession>
<reference evidence="3" key="1">
    <citation type="submission" date="2025-08" db="UniProtKB">
        <authorList>
            <consortium name="RefSeq"/>
        </authorList>
    </citation>
    <scope>IDENTIFICATION</scope>
    <source>
        <tissue evidence="3">Ear skin</tissue>
    </source>
</reference>
<dbReference type="AlphaFoldDB" id="A0A8B8SK18"/>
<evidence type="ECO:0000313" key="3">
    <source>
        <dbReference type="RefSeq" id="XP_032329707.1"/>
    </source>
</evidence>
<organism evidence="2 3">
    <name type="scientific">Camelus ferus</name>
    <name type="common">Wild bactrian camel</name>
    <name type="synonym">Camelus bactrianus ferus</name>
    <dbReference type="NCBI Taxonomy" id="419612"/>
    <lineage>
        <taxon>Eukaryota</taxon>
        <taxon>Metazoa</taxon>
        <taxon>Chordata</taxon>
        <taxon>Craniata</taxon>
        <taxon>Vertebrata</taxon>
        <taxon>Euteleostomi</taxon>
        <taxon>Mammalia</taxon>
        <taxon>Eutheria</taxon>
        <taxon>Laurasiatheria</taxon>
        <taxon>Artiodactyla</taxon>
        <taxon>Tylopoda</taxon>
        <taxon>Camelidae</taxon>
        <taxon>Camelus</taxon>
    </lineage>
</organism>
<keyword evidence="2" id="KW-1185">Reference proteome</keyword>
<protein>
    <submittedName>
        <fullName evidence="3">Translation initiation factor IF-2-like</fullName>
    </submittedName>
</protein>
<dbReference type="GeneID" id="116661533"/>
<name>A0A8B8SK18_CAMFR</name>
<dbReference type="KEGG" id="cfr:116661533"/>
<feature type="region of interest" description="Disordered" evidence="1">
    <location>
        <begin position="1"/>
        <end position="145"/>
    </location>
</feature>